<evidence type="ECO:0000313" key="2">
    <source>
        <dbReference type="Proteomes" id="UP000178911"/>
    </source>
</evidence>
<dbReference type="GO" id="GO:0008781">
    <property type="term" value="F:N-acylneuraminate cytidylyltransferase activity"/>
    <property type="evidence" value="ECO:0007669"/>
    <property type="project" value="TreeGrafter"/>
</dbReference>
<accession>A0A1F8GIW5</accession>
<gene>
    <name evidence="1" type="ORF">A3A13_01135</name>
</gene>
<dbReference type="CDD" id="cd02513">
    <property type="entry name" value="CMP-NeuAc_Synthase"/>
    <property type="match status" value="1"/>
</dbReference>
<reference evidence="1 2" key="1">
    <citation type="journal article" date="2016" name="Nat. Commun.">
        <title>Thousands of microbial genomes shed light on interconnected biogeochemical processes in an aquifer system.</title>
        <authorList>
            <person name="Anantharaman K."/>
            <person name="Brown C.T."/>
            <person name="Hug L.A."/>
            <person name="Sharon I."/>
            <person name="Castelle C.J."/>
            <person name="Probst A.J."/>
            <person name="Thomas B.C."/>
            <person name="Singh A."/>
            <person name="Wilkins M.J."/>
            <person name="Karaoz U."/>
            <person name="Brodie E.L."/>
            <person name="Williams K.H."/>
            <person name="Hubbard S.S."/>
            <person name="Banfield J.F."/>
        </authorList>
    </citation>
    <scope>NUCLEOTIDE SEQUENCE [LARGE SCALE GENOMIC DNA]</scope>
</reference>
<evidence type="ECO:0008006" key="3">
    <source>
        <dbReference type="Google" id="ProtNLM"/>
    </source>
</evidence>
<dbReference type="InterPro" id="IPR029044">
    <property type="entry name" value="Nucleotide-diphossugar_trans"/>
</dbReference>
<dbReference type="PANTHER" id="PTHR21485">
    <property type="entry name" value="HAD SUPERFAMILY MEMBERS CMAS AND KDSC"/>
    <property type="match status" value="1"/>
</dbReference>
<name>A0A1F8GIW5_9BACT</name>
<dbReference type="Pfam" id="PF02348">
    <property type="entry name" value="CTP_transf_3"/>
    <property type="match status" value="1"/>
</dbReference>
<dbReference type="InterPro" id="IPR003329">
    <property type="entry name" value="Cytidylyl_trans"/>
</dbReference>
<dbReference type="PANTHER" id="PTHR21485:SF6">
    <property type="entry name" value="N-ACYLNEURAMINATE CYTIDYLYLTRANSFERASE-RELATED"/>
    <property type="match status" value="1"/>
</dbReference>
<dbReference type="AlphaFoldDB" id="A0A1F8GIW5"/>
<dbReference type="SUPFAM" id="SSF53448">
    <property type="entry name" value="Nucleotide-diphospho-sugar transferases"/>
    <property type="match status" value="1"/>
</dbReference>
<evidence type="ECO:0000313" key="1">
    <source>
        <dbReference type="EMBL" id="OGN24658.1"/>
    </source>
</evidence>
<dbReference type="STRING" id="1802695.A3A13_01135"/>
<dbReference type="Gene3D" id="3.90.550.10">
    <property type="entry name" value="Spore Coat Polysaccharide Biosynthesis Protein SpsA, Chain A"/>
    <property type="match status" value="1"/>
</dbReference>
<dbReference type="Proteomes" id="UP000178911">
    <property type="component" value="Unassembled WGS sequence"/>
</dbReference>
<protein>
    <recommendedName>
        <fullName evidence="3">Cytidylyltransferase</fullName>
    </recommendedName>
</protein>
<sequence>MSVYSIIQARGGSKGVPSKNIRPLGGFPLIAYSIAASKLSKTISRTIVSTDSEEIAEVSRKYGAEVPFLRPSKYAQDKSTDLDVFAHAISWLEKKEGVLPDLMVQLRTTTPLRDSDIMDSAVNLLMGNNKATALRSAHKLAEPPQKMIQFDKKGLLTGFFPNDPRVEYYNLPRQTFTQAYHPNGYVDIIRPAFVKNNPGVFYGPKVIGFETPFVTEIDKPEDFEYLEYQFKKNGSKLYNYLKKIKK</sequence>
<proteinExistence type="predicted"/>
<dbReference type="InterPro" id="IPR050793">
    <property type="entry name" value="CMP-NeuNAc_synthase"/>
</dbReference>
<comment type="caution">
    <text evidence="1">The sequence shown here is derived from an EMBL/GenBank/DDBJ whole genome shotgun (WGS) entry which is preliminary data.</text>
</comment>
<organism evidence="1 2">
    <name type="scientific">Candidatus Yanofskybacteria bacterium RIFCSPLOWO2_01_FULL_43_22</name>
    <dbReference type="NCBI Taxonomy" id="1802695"/>
    <lineage>
        <taxon>Bacteria</taxon>
        <taxon>Candidatus Yanofskyibacteriota</taxon>
    </lineage>
</organism>
<dbReference type="EMBL" id="MGKJ01000010">
    <property type="protein sequence ID" value="OGN24658.1"/>
    <property type="molecule type" value="Genomic_DNA"/>
</dbReference>